<dbReference type="GO" id="GO:0008834">
    <property type="term" value="F:ditrans,polycis-undecaprenyl-diphosphate synthase [(2E,6E)-farnesyl-diphosphate specific] activity"/>
    <property type="evidence" value="ECO:0007669"/>
    <property type="project" value="TreeGrafter"/>
</dbReference>
<gene>
    <name evidence="3" type="primary">ispU</name>
    <name evidence="3" type="ORF">KL86DPRO_11960</name>
</gene>
<evidence type="ECO:0000256" key="1">
    <source>
        <dbReference type="ARBA" id="ARBA00022679"/>
    </source>
</evidence>
<dbReference type="FunFam" id="3.40.1180.10:FF:000001">
    <property type="entry name" value="(2E,6E)-farnesyl-diphosphate-specific ditrans,polycis-undecaprenyl-diphosphate synthase"/>
    <property type="match status" value="1"/>
</dbReference>
<name>A0A212JPQ0_9DELT</name>
<comment type="similarity">
    <text evidence="2">Belongs to the UPP synthase family.</text>
</comment>
<dbReference type="PANTHER" id="PTHR10291">
    <property type="entry name" value="DEHYDRODOLICHYL DIPHOSPHATE SYNTHASE FAMILY MEMBER"/>
    <property type="match status" value="1"/>
</dbReference>
<feature type="binding site" evidence="2">
    <location>
        <position position="181"/>
    </location>
    <ligand>
        <name>substrate</name>
    </ligand>
</feature>
<dbReference type="EC" id="2.5.1.-" evidence="2"/>
<dbReference type="NCBIfam" id="TIGR00055">
    <property type="entry name" value="uppS"/>
    <property type="match status" value="1"/>
</dbReference>
<dbReference type="Gene3D" id="3.40.1180.10">
    <property type="entry name" value="Decaprenyl diphosphate synthase-like"/>
    <property type="match status" value="1"/>
</dbReference>
<evidence type="ECO:0000313" key="3">
    <source>
        <dbReference type="EMBL" id="SBW01397.1"/>
    </source>
</evidence>
<dbReference type="PANTHER" id="PTHR10291:SF0">
    <property type="entry name" value="DEHYDRODOLICHYL DIPHOSPHATE SYNTHASE 2"/>
    <property type="match status" value="1"/>
</dbReference>
<proteinExistence type="inferred from homology"/>
<keyword evidence="2" id="KW-0479">Metal-binding</keyword>
<keyword evidence="1 2" id="KW-0808">Transferase</keyword>
<feature type="binding site" evidence="2">
    <location>
        <position position="17"/>
    </location>
    <ligand>
        <name>Mg(2+)</name>
        <dbReference type="ChEBI" id="CHEBI:18420"/>
    </ligand>
</feature>
<sequence>MNTTATLPLRHIAIIMDGNGRWAKNRGLSRSDGHNAGSETVRAIVRECRSMGLEYLTLYTFSRENWGRPADEVHFLFDLLVLFLRKELPELLEQRIRLRIAGEMDRLPLAARKALSHAVNKTASCDAMTLTLALNYSGRDEIAMACRKLMQSGIAPEKVTPERIAEHLYTAGYPDPDLVIRTSGELRTSNFLPFQTAYSEYYFTPTLWPDFTPDELRKAIADFSARERRFGKAGEDAL</sequence>
<organism evidence="3">
    <name type="scientific">uncultured delta proteobacterium</name>
    <dbReference type="NCBI Taxonomy" id="34034"/>
    <lineage>
        <taxon>Bacteria</taxon>
        <taxon>Deltaproteobacteria</taxon>
        <taxon>environmental samples</taxon>
    </lineage>
</organism>
<feature type="binding site" evidence="2">
    <location>
        <position position="200"/>
    </location>
    <ligand>
        <name>Mg(2+)</name>
        <dbReference type="ChEBI" id="CHEBI:18420"/>
    </ligand>
</feature>
<accession>A0A212JPQ0</accession>
<dbReference type="GO" id="GO:0000287">
    <property type="term" value="F:magnesium ion binding"/>
    <property type="evidence" value="ECO:0007669"/>
    <property type="project" value="UniProtKB-UniRule"/>
</dbReference>
<comment type="cofactor">
    <cofactor evidence="2">
        <name>Mg(2+)</name>
        <dbReference type="ChEBI" id="CHEBI:18420"/>
    </cofactor>
    <text evidence="2">Binds 2 magnesium ions per subunit.</text>
</comment>
<feature type="binding site" evidence="2">
    <location>
        <begin position="187"/>
        <end position="189"/>
    </location>
    <ligand>
        <name>substrate</name>
    </ligand>
</feature>
<feature type="binding site" evidence="2">
    <location>
        <position position="22"/>
    </location>
    <ligand>
        <name>substrate</name>
    </ligand>
</feature>
<feature type="binding site" evidence="2">
    <location>
        <position position="66"/>
    </location>
    <ligand>
        <name>substrate</name>
    </ligand>
</feature>
<dbReference type="GO" id="GO:0016094">
    <property type="term" value="P:polyprenol biosynthetic process"/>
    <property type="evidence" value="ECO:0007669"/>
    <property type="project" value="TreeGrafter"/>
</dbReference>
<dbReference type="GO" id="GO:0030145">
    <property type="term" value="F:manganese ion binding"/>
    <property type="evidence" value="ECO:0007669"/>
    <property type="project" value="TreeGrafter"/>
</dbReference>
<feature type="active site" evidence="2">
    <location>
        <position position="17"/>
    </location>
</feature>
<evidence type="ECO:0000256" key="2">
    <source>
        <dbReference type="HAMAP-Rule" id="MF_01139"/>
    </source>
</evidence>
<dbReference type="HAMAP" id="MF_01139">
    <property type="entry name" value="ISPT"/>
    <property type="match status" value="1"/>
</dbReference>
<dbReference type="InterPro" id="IPR036424">
    <property type="entry name" value="UPP_synth-like_sf"/>
</dbReference>
<dbReference type="GO" id="GO:0005829">
    <property type="term" value="C:cytosol"/>
    <property type="evidence" value="ECO:0007669"/>
    <property type="project" value="TreeGrafter"/>
</dbReference>
<feature type="binding site" evidence="2">
    <location>
        <begin position="62"/>
        <end position="64"/>
    </location>
    <ligand>
        <name>substrate</name>
    </ligand>
</feature>
<feature type="binding site" evidence="2">
    <location>
        <position position="34"/>
    </location>
    <ligand>
        <name>substrate</name>
    </ligand>
</feature>
<feature type="binding site" evidence="2">
    <location>
        <begin position="18"/>
        <end position="21"/>
    </location>
    <ligand>
        <name>substrate</name>
    </ligand>
</feature>
<dbReference type="Pfam" id="PF01255">
    <property type="entry name" value="Prenyltransf"/>
    <property type="match status" value="1"/>
</dbReference>
<feature type="binding site" evidence="2">
    <location>
        <position position="68"/>
    </location>
    <ligand>
        <name>substrate</name>
    </ligand>
</feature>
<comment type="subunit">
    <text evidence="2">Homodimer.</text>
</comment>
<feature type="binding site" evidence="2">
    <location>
        <position position="30"/>
    </location>
    <ligand>
        <name>substrate</name>
    </ligand>
</feature>
<feature type="active site" description="Proton acceptor" evidence="2">
    <location>
        <position position="65"/>
    </location>
</feature>
<dbReference type="SUPFAM" id="SSF64005">
    <property type="entry name" value="Undecaprenyl diphosphate synthase"/>
    <property type="match status" value="1"/>
</dbReference>
<dbReference type="InterPro" id="IPR001441">
    <property type="entry name" value="UPP_synth-like"/>
</dbReference>
<dbReference type="EMBL" id="FLUQ01000001">
    <property type="protein sequence ID" value="SBW01397.1"/>
    <property type="molecule type" value="Genomic_DNA"/>
</dbReference>
<reference evidence="3" key="1">
    <citation type="submission" date="2016-04" db="EMBL/GenBank/DDBJ databases">
        <authorList>
            <person name="Evans L.H."/>
            <person name="Alamgir A."/>
            <person name="Owens N."/>
            <person name="Weber N.D."/>
            <person name="Virtaneva K."/>
            <person name="Barbian K."/>
            <person name="Babar A."/>
            <person name="Rosenke K."/>
        </authorList>
    </citation>
    <scope>NUCLEOTIDE SEQUENCE</scope>
    <source>
        <strain evidence="3">86</strain>
    </source>
</reference>
<dbReference type="AlphaFoldDB" id="A0A212JPQ0"/>
<keyword evidence="2" id="KW-0460">Magnesium</keyword>
<dbReference type="CDD" id="cd00475">
    <property type="entry name" value="Cis_IPPS"/>
    <property type="match status" value="1"/>
</dbReference>
<comment type="function">
    <text evidence="2">Catalyzes the condensation of isopentenyl diphosphate (IPP) with allylic pyrophosphates generating different type of terpenoids.</text>
</comment>
<protein>
    <recommendedName>
        <fullName evidence="2">Isoprenyl transferase</fullName>
        <ecNumber evidence="2">2.5.1.-</ecNumber>
    </recommendedName>
</protein>